<feature type="transmembrane region" description="Helical" evidence="5">
    <location>
        <begin position="102"/>
        <end position="123"/>
    </location>
</feature>
<sequence>MLKVLRRFLPGLEWLDGYRRTQLTRDGLASLVTAVLLIPQSLAYALLAGLPPQAGLYASIAPLIAYALFGSSRVLAVGPVAVISLMTAAAIGSLGLTNPAEIMAAAGALALLSSAFLLLFGVLRLGSVANFLSRPVVEAFITASTVLIIASQLRHFLGVSMEGATIPELIVSFAHEFDGINAVALLVGLISLAFLIGARSLLPQLLKRSGMADGLVTSLTRAAPAALVALTALAAWTLGLNERAGLAIVGELPSGLPPLAFPLVPLETWRALIGPAALISLVGFVESVSVGQSLAARRRETIEPNRELLGLGAANAASALTGGYPVTGGFARSVVNESAGAETPLAGVFTAIIILLVAVFLTPLFYHLPKAALAATILAAIWRMANFQDAWHAWKFSHADGAAAFLTLVGVLFLGVEIGLTLGVALSVGLVLQRTMRPHWAEVGQVPRTHHFRNINRHEVICSPHVVSLRIDEALYFANARFLEALAGDILARESRPTDLVLLFPAVNFVDASALGSLRAINSRLSDAGVRLHLSEVKGPVADKLINAGFFDELSGEVFLSHYAAMRTLDPKTTLRAEGMMPDKDDL</sequence>
<dbReference type="PANTHER" id="PTHR11814">
    <property type="entry name" value="SULFATE TRANSPORTER"/>
    <property type="match status" value="1"/>
</dbReference>
<evidence type="ECO:0000313" key="8">
    <source>
        <dbReference type="Proteomes" id="UP000273675"/>
    </source>
</evidence>
<feature type="transmembrane region" description="Helical" evidence="5">
    <location>
        <begin position="214"/>
        <end position="236"/>
    </location>
</feature>
<feature type="transmembrane region" description="Helical" evidence="5">
    <location>
        <begin position="182"/>
        <end position="202"/>
    </location>
</feature>
<name>A0A495DML7_9PROT</name>
<dbReference type="Proteomes" id="UP000273675">
    <property type="component" value="Unassembled WGS sequence"/>
</dbReference>
<dbReference type="SUPFAM" id="SSF52091">
    <property type="entry name" value="SpoIIaa-like"/>
    <property type="match status" value="1"/>
</dbReference>
<evidence type="ECO:0000259" key="6">
    <source>
        <dbReference type="PROSITE" id="PS50801"/>
    </source>
</evidence>
<comment type="subcellular location">
    <subcellularLocation>
        <location evidence="1">Membrane</location>
        <topology evidence="1">Multi-pass membrane protein</topology>
    </subcellularLocation>
</comment>
<organism evidence="7 8">
    <name type="scientific">Maricaulis maris</name>
    <dbReference type="NCBI Taxonomy" id="74318"/>
    <lineage>
        <taxon>Bacteria</taxon>
        <taxon>Pseudomonadati</taxon>
        <taxon>Pseudomonadota</taxon>
        <taxon>Alphaproteobacteria</taxon>
        <taxon>Maricaulales</taxon>
        <taxon>Maricaulaceae</taxon>
        <taxon>Maricaulis</taxon>
    </lineage>
</organism>
<dbReference type="CDD" id="cd07042">
    <property type="entry name" value="STAS_SulP_like_sulfate_transporter"/>
    <property type="match status" value="1"/>
</dbReference>
<evidence type="ECO:0000256" key="1">
    <source>
        <dbReference type="ARBA" id="ARBA00004141"/>
    </source>
</evidence>
<dbReference type="GO" id="GO:0055085">
    <property type="term" value="P:transmembrane transport"/>
    <property type="evidence" value="ECO:0007669"/>
    <property type="project" value="InterPro"/>
</dbReference>
<feature type="transmembrane region" description="Helical" evidence="5">
    <location>
        <begin position="53"/>
        <end position="69"/>
    </location>
</feature>
<feature type="transmembrane region" description="Helical" evidence="5">
    <location>
        <begin position="346"/>
        <end position="366"/>
    </location>
</feature>
<feature type="transmembrane region" description="Helical" evidence="5">
    <location>
        <begin position="403"/>
        <end position="432"/>
    </location>
</feature>
<dbReference type="NCBIfam" id="TIGR00815">
    <property type="entry name" value="sulP"/>
    <property type="match status" value="1"/>
</dbReference>
<protein>
    <submittedName>
        <fullName evidence="7">SulP family sulfate permease</fullName>
    </submittedName>
</protein>
<dbReference type="InterPro" id="IPR001902">
    <property type="entry name" value="SLC26A/SulP_fam"/>
</dbReference>
<evidence type="ECO:0000313" key="7">
    <source>
        <dbReference type="EMBL" id="RKR02976.1"/>
    </source>
</evidence>
<dbReference type="AlphaFoldDB" id="A0A495DML7"/>
<dbReference type="GO" id="GO:0016020">
    <property type="term" value="C:membrane"/>
    <property type="evidence" value="ECO:0007669"/>
    <property type="project" value="UniProtKB-SubCell"/>
</dbReference>
<feature type="transmembrane region" description="Helical" evidence="5">
    <location>
        <begin position="135"/>
        <end position="153"/>
    </location>
</feature>
<feature type="transmembrane region" description="Helical" evidence="5">
    <location>
        <begin position="28"/>
        <end position="47"/>
    </location>
</feature>
<gene>
    <name evidence="7" type="ORF">C7435_0921</name>
</gene>
<feature type="transmembrane region" description="Helical" evidence="5">
    <location>
        <begin position="308"/>
        <end position="326"/>
    </location>
</feature>
<feature type="transmembrane region" description="Helical" evidence="5">
    <location>
        <begin position="272"/>
        <end position="296"/>
    </location>
</feature>
<evidence type="ECO:0000256" key="5">
    <source>
        <dbReference type="SAM" id="Phobius"/>
    </source>
</evidence>
<dbReference type="EMBL" id="RBIM01000002">
    <property type="protein sequence ID" value="RKR02976.1"/>
    <property type="molecule type" value="Genomic_DNA"/>
</dbReference>
<dbReference type="PROSITE" id="PS50801">
    <property type="entry name" value="STAS"/>
    <property type="match status" value="1"/>
</dbReference>
<dbReference type="InterPro" id="IPR036513">
    <property type="entry name" value="STAS_dom_sf"/>
</dbReference>
<dbReference type="InterPro" id="IPR002645">
    <property type="entry name" value="STAS_dom"/>
</dbReference>
<proteinExistence type="predicted"/>
<dbReference type="Pfam" id="PF01740">
    <property type="entry name" value="STAS"/>
    <property type="match status" value="1"/>
</dbReference>
<dbReference type="InterPro" id="IPR011547">
    <property type="entry name" value="SLC26A/SulP_dom"/>
</dbReference>
<dbReference type="Gene3D" id="3.30.750.24">
    <property type="entry name" value="STAS domain"/>
    <property type="match status" value="1"/>
</dbReference>
<reference evidence="7 8" key="1">
    <citation type="submission" date="2018-10" db="EMBL/GenBank/DDBJ databases">
        <title>Genomic Encyclopedia of Type Strains, Phase IV (KMG-IV): sequencing the most valuable type-strain genomes for metagenomic binning, comparative biology and taxonomic classification.</title>
        <authorList>
            <person name="Goeker M."/>
        </authorList>
    </citation>
    <scope>NUCLEOTIDE SEQUENCE [LARGE SCALE GENOMIC DNA]</scope>
    <source>
        <strain evidence="7 8">DSM 4734</strain>
    </source>
</reference>
<evidence type="ECO:0000256" key="2">
    <source>
        <dbReference type="ARBA" id="ARBA00022692"/>
    </source>
</evidence>
<feature type="transmembrane region" description="Helical" evidence="5">
    <location>
        <begin position="76"/>
        <end position="96"/>
    </location>
</feature>
<evidence type="ECO:0000256" key="3">
    <source>
        <dbReference type="ARBA" id="ARBA00022989"/>
    </source>
</evidence>
<dbReference type="Pfam" id="PF00916">
    <property type="entry name" value="Sulfate_transp"/>
    <property type="match status" value="1"/>
</dbReference>
<keyword evidence="4 5" id="KW-0472">Membrane</keyword>
<keyword evidence="2 5" id="KW-0812">Transmembrane</keyword>
<keyword evidence="3 5" id="KW-1133">Transmembrane helix</keyword>
<evidence type="ECO:0000256" key="4">
    <source>
        <dbReference type="ARBA" id="ARBA00023136"/>
    </source>
</evidence>
<comment type="caution">
    <text evidence="7">The sequence shown here is derived from an EMBL/GenBank/DDBJ whole genome shotgun (WGS) entry which is preliminary data.</text>
</comment>
<feature type="domain" description="STAS" evidence="6">
    <location>
        <begin position="456"/>
        <end position="569"/>
    </location>
</feature>
<dbReference type="RefSeq" id="WP_233350684.1">
    <property type="nucleotide sequence ID" value="NZ_RBIM01000002.1"/>
</dbReference>
<accession>A0A495DML7</accession>